<evidence type="ECO:0000313" key="2">
    <source>
        <dbReference type="EMBL" id="AKF09707.1"/>
    </source>
</evidence>
<feature type="compositionally biased region" description="Basic and acidic residues" evidence="1">
    <location>
        <begin position="183"/>
        <end position="196"/>
    </location>
</feature>
<evidence type="ECO:0000256" key="1">
    <source>
        <dbReference type="SAM" id="MobiDB-lite"/>
    </source>
</evidence>
<name>A0A0F6YMW8_9BACT</name>
<keyword evidence="3" id="KW-1185">Reference proteome</keyword>
<gene>
    <name evidence="2" type="ORF">DB32_006856</name>
</gene>
<feature type="region of interest" description="Disordered" evidence="1">
    <location>
        <begin position="113"/>
        <end position="202"/>
    </location>
</feature>
<dbReference type="EMBL" id="CP011125">
    <property type="protein sequence ID" value="AKF09707.1"/>
    <property type="molecule type" value="Genomic_DNA"/>
</dbReference>
<dbReference type="Proteomes" id="UP000034883">
    <property type="component" value="Chromosome"/>
</dbReference>
<protein>
    <submittedName>
        <fullName evidence="2">Uncharacterized protein</fullName>
    </submittedName>
</protein>
<evidence type="ECO:0000313" key="3">
    <source>
        <dbReference type="Proteomes" id="UP000034883"/>
    </source>
</evidence>
<dbReference type="AlphaFoldDB" id="A0A0F6YMW8"/>
<proteinExistence type="predicted"/>
<reference evidence="2 3" key="1">
    <citation type="submission" date="2015-03" db="EMBL/GenBank/DDBJ databases">
        <title>Genome assembly of Sandaracinus amylolyticus DSM 53668.</title>
        <authorList>
            <person name="Sharma G."/>
            <person name="Subramanian S."/>
        </authorList>
    </citation>
    <scope>NUCLEOTIDE SEQUENCE [LARGE SCALE GENOMIC DNA]</scope>
    <source>
        <strain evidence="2 3">DSM 53668</strain>
    </source>
</reference>
<feature type="region of interest" description="Disordered" evidence="1">
    <location>
        <begin position="1"/>
        <end position="34"/>
    </location>
</feature>
<sequence length="202" mass="21427">MRGASDGIADGRGTSGRGDGVPSDPPSGSVGRALGDGITIVRSPESVPAVLGSASGIAKIAAPHVAHCTRSIRPRTLPSATEYLEPHFEHVIFIATSPGTDLGARDRRRPLDHSARTGETSLRVAHRPAPSARDAGRCRRGRHETARDVARRHAARCAARSRHARRRGRSAAALPRSGTVPRCAERSEARGDDRRGRLVRAA</sequence>
<accession>A0A0F6YMW8</accession>
<dbReference type="KEGG" id="samy:DB32_006856"/>
<organism evidence="2 3">
    <name type="scientific">Sandaracinus amylolyticus</name>
    <dbReference type="NCBI Taxonomy" id="927083"/>
    <lineage>
        <taxon>Bacteria</taxon>
        <taxon>Pseudomonadati</taxon>
        <taxon>Myxococcota</taxon>
        <taxon>Polyangia</taxon>
        <taxon>Polyangiales</taxon>
        <taxon>Sandaracinaceae</taxon>
        <taxon>Sandaracinus</taxon>
    </lineage>
</organism>
<feature type="compositionally biased region" description="Basic residues" evidence="1">
    <location>
        <begin position="152"/>
        <end position="169"/>
    </location>
</feature>
<dbReference type="STRING" id="927083.DB32_006856"/>